<dbReference type="Proteomes" id="UP000273022">
    <property type="component" value="Unassembled WGS sequence"/>
</dbReference>
<comment type="caution">
    <text evidence="1">The sequence shown here is derived from an EMBL/GenBank/DDBJ whole genome shotgun (WGS) entry which is preliminary data.</text>
</comment>
<name>A0A3A6U5U3_9GAMM</name>
<organism evidence="1 2">
    <name type="scientific">Parashewanella spongiae</name>
    <dbReference type="NCBI Taxonomy" id="342950"/>
    <lineage>
        <taxon>Bacteria</taxon>
        <taxon>Pseudomonadati</taxon>
        <taxon>Pseudomonadota</taxon>
        <taxon>Gammaproteobacteria</taxon>
        <taxon>Alteromonadales</taxon>
        <taxon>Shewanellaceae</taxon>
        <taxon>Parashewanella</taxon>
    </lineage>
</organism>
<sequence>MTYITLYHPLNYQQLGNTMANPIISIPIKIEPQLHSGPAEDIEPDIELKFGPNKAFIVTFGYCEACKNSMSLSDFMEHKDKCEAIKFKIKELLASLPTPPYEESCRLELIKLAPTNKAKFAKAMVEMNHLWKKLGEEFNLPPNKLQEIQAQILIKSVMSCMSDTLEILIRSGVSNSVFISASAQDIYAVTEGFIKDGSLECDAGVKVLKNLLALS</sequence>
<keyword evidence="2" id="KW-1185">Reference proteome</keyword>
<reference evidence="1 2" key="1">
    <citation type="submission" date="2018-09" db="EMBL/GenBank/DDBJ databases">
        <title>Phylogeny of the Shewanellaceae, and recommendation for two new genera, Pseudoshewanella and Parashewanella.</title>
        <authorList>
            <person name="Wang G."/>
        </authorList>
    </citation>
    <scope>NUCLEOTIDE SEQUENCE [LARGE SCALE GENOMIC DNA]</scope>
    <source>
        <strain evidence="1 2">KCTC 22492</strain>
    </source>
</reference>
<dbReference type="EMBL" id="QYYH01000001">
    <property type="protein sequence ID" value="RJY19589.1"/>
    <property type="molecule type" value="Genomic_DNA"/>
</dbReference>
<dbReference type="AlphaFoldDB" id="A0A3A6U5U3"/>
<proteinExistence type="predicted"/>
<protein>
    <submittedName>
        <fullName evidence="1">Uncharacterized protein</fullName>
    </submittedName>
</protein>
<evidence type="ECO:0000313" key="2">
    <source>
        <dbReference type="Proteomes" id="UP000273022"/>
    </source>
</evidence>
<evidence type="ECO:0000313" key="1">
    <source>
        <dbReference type="EMBL" id="RJY19589.1"/>
    </source>
</evidence>
<accession>A0A3A6U5U3</accession>
<gene>
    <name evidence="1" type="ORF">D5R81_00355</name>
</gene>